<dbReference type="GO" id="GO:0008270">
    <property type="term" value="F:zinc ion binding"/>
    <property type="evidence" value="ECO:0007669"/>
    <property type="project" value="UniProtKB-KW"/>
</dbReference>
<dbReference type="SMART" id="SM00355">
    <property type="entry name" value="ZnF_C2H2"/>
    <property type="match status" value="10"/>
</dbReference>
<dbReference type="Gene3D" id="3.30.160.60">
    <property type="entry name" value="Classic Zinc Finger"/>
    <property type="match status" value="4"/>
</dbReference>
<keyword evidence="4" id="KW-0862">Zinc</keyword>
<protein>
    <recommendedName>
        <fullName evidence="6">C2H2-type domain-containing protein</fullName>
    </recommendedName>
</protein>
<organism evidence="7 8">
    <name type="scientific">Leptosia nina</name>
    <dbReference type="NCBI Taxonomy" id="320188"/>
    <lineage>
        <taxon>Eukaryota</taxon>
        <taxon>Metazoa</taxon>
        <taxon>Ecdysozoa</taxon>
        <taxon>Arthropoda</taxon>
        <taxon>Hexapoda</taxon>
        <taxon>Insecta</taxon>
        <taxon>Pterygota</taxon>
        <taxon>Neoptera</taxon>
        <taxon>Endopterygota</taxon>
        <taxon>Lepidoptera</taxon>
        <taxon>Glossata</taxon>
        <taxon>Ditrysia</taxon>
        <taxon>Papilionoidea</taxon>
        <taxon>Pieridae</taxon>
        <taxon>Pierinae</taxon>
        <taxon>Leptosia</taxon>
    </lineage>
</organism>
<dbReference type="EMBL" id="CAVLEF010000278">
    <property type="protein sequence ID" value="CAK1554350.1"/>
    <property type="molecule type" value="Genomic_DNA"/>
</dbReference>
<feature type="domain" description="C2H2-type" evidence="6">
    <location>
        <begin position="161"/>
        <end position="184"/>
    </location>
</feature>
<feature type="domain" description="C2H2-type" evidence="6">
    <location>
        <begin position="17"/>
        <end position="45"/>
    </location>
</feature>
<dbReference type="Pfam" id="PF00096">
    <property type="entry name" value="zf-C2H2"/>
    <property type="match status" value="4"/>
</dbReference>
<feature type="domain" description="C2H2-type" evidence="6">
    <location>
        <begin position="248"/>
        <end position="270"/>
    </location>
</feature>
<evidence type="ECO:0000256" key="3">
    <source>
        <dbReference type="ARBA" id="ARBA00022771"/>
    </source>
</evidence>
<dbReference type="InterPro" id="IPR013087">
    <property type="entry name" value="Znf_C2H2_type"/>
</dbReference>
<dbReference type="SUPFAM" id="SSF57667">
    <property type="entry name" value="beta-beta-alpha zinc fingers"/>
    <property type="match status" value="4"/>
</dbReference>
<feature type="domain" description="C2H2-type" evidence="6">
    <location>
        <begin position="134"/>
        <end position="156"/>
    </location>
</feature>
<name>A0AAV1JXT6_9NEOP</name>
<dbReference type="FunFam" id="3.30.160.60:FF:000446">
    <property type="entry name" value="Zinc finger protein"/>
    <property type="match status" value="1"/>
</dbReference>
<feature type="domain" description="C2H2-type" evidence="6">
    <location>
        <begin position="305"/>
        <end position="333"/>
    </location>
</feature>
<evidence type="ECO:0000256" key="1">
    <source>
        <dbReference type="ARBA" id="ARBA00022723"/>
    </source>
</evidence>
<keyword evidence="1" id="KW-0479">Metal-binding</keyword>
<keyword evidence="3 5" id="KW-0863">Zinc-finger</keyword>
<dbReference type="PANTHER" id="PTHR24379:SF121">
    <property type="entry name" value="C2H2-TYPE DOMAIN-CONTAINING PROTEIN"/>
    <property type="match status" value="1"/>
</dbReference>
<evidence type="ECO:0000313" key="7">
    <source>
        <dbReference type="EMBL" id="CAK1554350.1"/>
    </source>
</evidence>
<feature type="domain" description="C2H2-type" evidence="6">
    <location>
        <begin position="219"/>
        <end position="247"/>
    </location>
</feature>
<dbReference type="PROSITE" id="PS00028">
    <property type="entry name" value="ZINC_FINGER_C2H2_1"/>
    <property type="match status" value="8"/>
</dbReference>
<keyword evidence="2" id="KW-0677">Repeat</keyword>
<gene>
    <name evidence="7" type="ORF">LNINA_LOCUS13272</name>
</gene>
<dbReference type="PANTHER" id="PTHR24379">
    <property type="entry name" value="KRAB AND ZINC FINGER DOMAIN-CONTAINING"/>
    <property type="match status" value="1"/>
</dbReference>
<dbReference type="PROSITE" id="PS50157">
    <property type="entry name" value="ZINC_FINGER_C2H2_2"/>
    <property type="match status" value="8"/>
</dbReference>
<proteinExistence type="predicted"/>
<feature type="domain" description="C2H2-type" evidence="6">
    <location>
        <begin position="277"/>
        <end position="304"/>
    </location>
</feature>
<dbReference type="InterPro" id="IPR036236">
    <property type="entry name" value="Znf_C2H2_sf"/>
</dbReference>
<evidence type="ECO:0000256" key="4">
    <source>
        <dbReference type="ARBA" id="ARBA00022833"/>
    </source>
</evidence>
<keyword evidence="8" id="KW-1185">Reference proteome</keyword>
<evidence type="ECO:0000259" key="6">
    <source>
        <dbReference type="PROSITE" id="PS50157"/>
    </source>
</evidence>
<sequence>MKWSNATPIRCHTDKGYACCFCDQQFLDPADLKDHTTQIHRGNTAITKKSDLTGYHVKLDITGLRCACAEYFDTLEAFIEHLLTEHKVKYYTRIKNHIVPFKFDTEELRCYICSNKFCTFKMLLCHMNIHIRNYVCTICDAGFVYVKQLKNHSGIHKTGSFKCGHCEKSFTTLQKCRYHTDYVHKPRCANKCGFCGESFRLHSQKKTHQRKEHGILSENRCTACDRSFSTQRNYRIHMQRDHLMERRHGCKQCDMRFYTTSQLKDHMVKHNIGLRVFQCDVCLKSYGRKTTLKEHLRIHADDRRYKCDLCGQAFVQKCSWRGHMSSKHGIVQPKV</sequence>
<dbReference type="AlphaFoldDB" id="A0AAV1JXT6"/>
<dbReference type="Proteomes" id="UP001497472">
    <property type="component" value="Unassembled WGS sequence"/>
</dbReference>
<accession>A0AAV1JXT6</accession>
<evidence type="ECO:0000313" key="8">
    <source>
        <dbReference type="Proteomes" id="UP001497472"/>
    </source>
</evidence>
<feature type="domain" description="C2H2-type" evidence="6">
    <location>
        <begin position="190"/>
        <end position="213"/>
    </location>
</feature>
<comment type="caution">
    <text evidence="7">The sequence shown here is derived from an EMBL/GenBank/DDBJ whole genome shotgun (WGS) entry which is preliminary data.</text>
</comment>
<reference evidence="7 8" key="1">
    <citation type="submission" date="2023-11" db="EMBL/GenBank/DDBJ databases">
        <authorList>
            <person name="Okamura Y."/>
        </authorList>
    </citation>
    <scope>NUCLEOTIDE SEQUENCE [LARGE SCALE GENOMIC DNA]</scope>
</reference>
<dbReference type="GO" id="GO:0005634">
    <property type="term" value="C:nucleus"/>
    <property type="evidence" value="ECO:0007669"/>
    <property type="project" value="UniProtKB-ARBA"/>
</dbReference>
<evidence type="ECO:0000256" key="5">
    <source>
        <dbReference type="PROSITE-ProRule" id="PRU00042"/>
    </source>
</evidence>
<evidence type="ECO:0000256" key="2">
    <source>
        <dbReference type="ARBA" id="ARBA00022737"/>
    </source>
</evidence>